<proteinExistence type="predicted"/>
<protein>
    <submittedName>
        <fullName evidence="1">Uncharacterized protein</fullName>
    </submittedName>
</protein>
<accession>A0ABD2D234</accession>
<sequence length="109" mass="12244">MRGVSPTKQPQTTLGTLNVVCSFSLSTKTIFYWLGQHEICLDLNPSCNRNPMMPGLGTSNSTGLNDIIENKRKTHKLRRTHQNANGNRKNNNSLISLFDLMHLMIMDNG</sequence>
<dbReference type="AlphaFoldDB" id="A0ABD2D234"/>
<dbReference type="Proteomes" id="UP001607303">
    <property type="component" value="Unassembled WGS sequence"/>
</dbReference>
<evidence type="ECO:0000313" key="2">
    <source>
        <dbReference type="Proteomes" id="UP001607303"/>
    </source>
</evidence>
<name>A0ABD2D234_VESMC</name>
<evidence type="ECO:0000313" key="1">
    <source>
        <dbReference type="EMBL" id="KAL2750438.1"/>
    </source>
</evidence>
<gene>
    <name evidence="1" type="ORF">V1477_001228</name>
</gene>
<dbReference type="EMBL" id="JAYRBN010000010">
    <property type="protein sequence ID" value="KAL2750438.1"/>
    <property type="molecule type" value="Genomic_DNA"/>
</dbReference>
<comment type="caution">
    <text evidence="1">The sequence shown here is derived from an EMBL/GenBank/DDBJ whole genome shotgun (WGS) entry which is preliminary data.</text>
</comment>
<organism evidence="1 2">
    <name type="scientific">Vespula maculifrons</name>
    <name type="common">Eastern yellow jacket</name>
    <name type="synonym">Wasp</name>
    <dbReference type="NCBI Taxonomy" id="7453"/>
    <lineage>
        <taxon>Eukaryota</taxon>
        <taxon>Metazoa</taxon>
        <taxon>Ecdysozoa</taxon>
        <taxon>Arthropoda</taxon>
        <taxon>Hexapoda</taxon>
        <taxon>Insecta</taxon>
        <taxon>Pterygota</taxon>
        <taxon>Neoptera</taxon>
        <taxon>Endopterygota</taxon>
        <taxon>Hymenoptera</taxon>
        <taxon>Apocrita</taxon>
        <taxon>Aculeata</taxon>
        <taxon>Vespoidea</taxon>
        <taxon>Vespidae</taxon>
        <taxon>Vespinae</taxon>
        <taxon>Vespula</taxon>
    </lineage>
</organism>
<keyword evidence="2" id="KW-1185">Reference proteome</keyword>
<reference evidence="1 2" key="1">
    <citation type="journal article" date="2024" name="Ann. Entomol. Soc. Am.">
        <title>Genomic analyses of the southern and eastern yellowjacket wasps (Hymenoptera: Vespidae) reveal evolutionary signatures of social life.</title>
        <authorList>
            <person name="Catto M.A."/>
            <person name="Caine P.B."/>
            <person name="Orr S.E."/>
            <person name="Hunt B.G."/>
            <person name="Goodisman M.A.D."/>
        </authorList>
    </citation>
    <scope>NUCLEOTIDE SEQUENCE [LARGE SCALE GENOMIC DNA]</scope>
    <source>
        <strain evidence="1">232</strain>
        <tissue evidence="1">Head and thorax</tissue>
    </source>
</reference>